<feature type="coiled-coil region" evidence="1">
    <location>
        <begin position="305"/>
        <end position="335"/>
    </location>
</feature>
<keyword evidence="1" id="KW-0175">Coiled coil</keyword>
<gene>
    <name evidence="2" type="ORF">GMARGA_LOCUS13123</name>
</gene>
<comment type="caution">
    <text evidence="2">The sequence shown here is derived from an EMBL/GenBank/DDBJ whole genome shotgun (WGS) entry which is preliminary data.</text>
</comment>
<organism evidence="2 3">
    <name type="scientific">Gigaspora margarita</name>
    <dbReference type="NCBI Taxonomy" id="4874"/>
    <lineage>
        <taxon>Eukaryota</taxon>
        <taxon>Fungi</taxon>
        <taxon>Fungi incertae sedis</taxon>
        <taxon>Mucoromycota</taxon>
        <taxon>Glomeromycotina</taxon>
        <taxon>Glomeromycetes</taxon>
        <taxon>Diversisporales</taxon>
        <taxon>Gigasporaceae</taxon>
        <taxon>Gigaspora</taxon>
    </lineage>
</organism>
<keyword evidence="3" id="KW-1185">Reference proteome</keyword>
<protein>
    <submittedName>
        <fullName evidence="2">16683_t:CDS:1</fullName>
    </submittedName>
</protein>
<evidence type="ECO:0000313" key="2">
    <source>
        <dbReference type="EMBL" id="CAG8715988.1"/>
    </source>
</evidence>
<sequence length="376" mass="42116">MLLKQNISDELSTCITKIKHEITDDLSAHGTKIANELDTKNNTTITAEIERILTDVYKKLTAEINTKISNELSTRLSEINTKLNDKLTAEIKKINSRDAGYTSEAQKLFNDMAPRINNIEEECYNNFALVNASIEALQNGLIQHYAITKRNQPIEANQQRETITLAVVIVQTSYTKGLIFEVDLVKMLKSIGGKVIHKGKKLKAHRGDHYSGQHSFFLVSGCPVVDELLGVLIQTKEPKGTIGIIVGPSMDSFTSGAIDAALEIAEPPEPSEPELLEQLPPYPIIVTDVDRLPKYLINVIMFSELELLKQHITKLEAKNVELRKENTEIPDLRRKISEFDSERAELMHGIAKALKMTKEEGTRHAIENAKLKAKIQ</sequence>
<dbReference type="Proteomes" id="UP000789901">
    <property type="component" value="Unassembled WGS sequence"/>
</dbReference>
<name>A0ABN7V2D0_GIGMA</name>
<evidence type="ECO:0000256" key="1">
    <source>
        <dbReference type="SAM" id="Coils"/>
    </source>
</evidence>
<reference evidence="2 3" key="1">
    <citation type="submission" date="2021-06" db="EMBL/GenBank/DDBJ databases">
        <authorList>
            <person name="Kallberg Y."/>
            <person name="Tangrot J."/>
            <person name="Rosling A."/>
        </authorList>
    </citation>
    <scope>NUCLEOTIDE SEQUENCE [LARGE SCALE GENOMIC DNA]</scope>
    <source>
        <strain evidence="2 3">120-4 pot B 10/14</strain>
    </source>
</reference>
<accession>A0ABN7V2D0</accession>
<dbReference type="EMBL" id="CAJVQB010008233">
    <property type="protein sequence ID" value="CAG8715988.1"/>
    <property type="molecule type" value="Genomic_DNA"/>
</dbReference>
<proteinExistence type="predicted"/>
<evidence type="ECO:0000313" key="3">
    <source>
        <dbReference type="Proteomes" id="UP000789901"/>
    </source>
</evidence>